<protein>
    <submittedName>
        <fullName evidence="1">Zn-dependent hydrolase</fullName>
    </submittedName>
</protein>
<organism evidence="1 2">
    <name type="scientific">Halobium palmae</name>
    <dbReference type="NCBI Taxonomy" id="1776492"/>
    <lineage>
        <taxon>Archaea</taxon>
        <taxon>Methanobacteriati</taxon>
        <taxon>Methanobacteriota</taxon>
        <taxon>Stenosarchaea group</taxon>
        <taxon>Halobacteria</taxon>
        <taxon>Halobacteriales</taxon>
        <taxon>Haloferacaceae</taxon>
        <taxon>Halobium</taxon>
    </lineage>
</organism>
<dbReference type="Proteomes" id="UP001596328">
    <property type="component" value="Unassembled WGS sequence"/>
</dbReference>
<accession>A0ABD5S786</accession>
<keyword evidence="2" id="KW-1185">Reference proteome</keyword>
<dbReference type="EMBL" id="JBHSWU010001533">
    <property type="protein sequence ID" value="MFC6726943.1"/>
    <property type="molecule type" value="Genomic_DNA"/>
</dbReference>
<keyword evidence="1" id="KW-0378">Hydrolase</keyword>
<gene>
    <name evidence="1" type="ORF">ACFQE1_21700</name>
</gene>
<dbReference type="AlphaFoldDB" id="A0ABD5S786"/>
<name>A0ABD5S786_9EURY</name>
<evidence type="ECO:0000313" key="2">
    <source>
        <dbReference type="Proteomes" id="UP001596328"/>
    </source>
</evidence>
<proteinExistence type="predicted"/>
<comment type="caution">
    <text evidence="1">The sequence shown here is derived from an EMBL/GenBank/DDBJ whole genome shotgun (WGS) entry which is preliminary data.</text>
</comment>
<sequence>MPVREARLRDDLEANAAFGAVDGPGHGRTVLTGSDADRAARDHLVDRLEADGL</sequence>
<evidence type="ECO:0000313" key="1">
    <source>
        <dbReference type="EMBL" id="MFC6726943.1"/>
    </source>
</evidence>
<feature type="non-terminal residue" evidence="1">
    <location>
        <position position="53"/>
    </location>
</feature>
<dbReference type="GO" id="GO:0016787">
    <property type="term" value="F:hydrolase activity"/>
    <property type="evidence" value="ECO:0007669"/>
    <property type="project" value="UniProtKB-KW"/>
</dbReference>
<reference evidence="1 2" key="1">
    <citation type="journal article" date="2019" name="Int. J. Syst. Evol. Microbiol.">
        <title>The Global Catalogue of Microorganisms (GCM) 10K type strain sequencing project: providing services to taxonomists for standard genome sequencing and annotation.</title>
        <authorList>
            <consortium name="The Broad Institute Genomics Platform"/>
            <consortium name="The Broad Institute Genome Sequencing Center for Infectious Disease"/>
            <person name="Wu L."/>
            <person name="Ma J."/>
        </authorList>
    </citation>
    <scope>NUCLEOTIDE SEQUENCE [LARGE SCALE GENOMIC DNA]</scope>
    <source>
        <strain evidence="1 2">NBRC 111368</strain>
    </source>
</reference>